<evidence type="ECO:0000256" key="4">
    <source>
        <dbReference type="ARBA" id="ARBA00022840"/>
    </source>
</evidence>
<gene>
    <name evidence="6" type="ORF">E1284_17325</name>
</gene>
<evidence type="ECO:0000256" key="2">
    <source>
        <dbReference type="ARBA" id="ARBA00022598"/>
    </source>
</evidence>
<evidence type="ECO:0000256" key="1">
    <source>
        <dbReference type="ARBA" id="ARBA00011245"/>
    </source>
</evidence>
<dbReference type="InterPro" id="IPR014729">
    <property type="entry name" value="Rossmann-like_a/b/a_fold"/>
</dbReference>
<dbReference type="EMBL" id="SMJW01000079">
    <property type="protein sequence ID" value="TDC14204.1"/>
    <property type="molecule type" value="Genomic_DNA"/>
</dbReference>
<dbReference type="InterPro" id="IPR024909">
    <property type="entry name" value="Cys-tRNA/MSH_ligase"/>
</dbReference>
<feature type="non-terminal residue" evidence="6">
    <location>
        <position position="257"/>
    </location>
</feature>
<dbReference type="SUPFAM" id="SSF52374">
    <property type="entry name" value="Nucleotidylyl transferase"/>
    <property type="match status" value="1"/>
</dbReference>
<keyword evidence="3" id="KW-0547">Nucleotide-binding</keyword>
<comment type="subunit">
    <text evidence="1">Monomer.</text>
</comment>
<dbReference type="PANTHER" id="PTHR10890">
    <property type="entry name" value="CYSTEINYL-TRNA SYNTHETASE"/>
    <property type="match status" value="1"/>
</dbReference>
<dbReference type="GO" id="GO:0005524">
    <property type="term" value="F:ATP binding"/>
    <property type="evidence" value="ECO:0007669"/>
    <property type="project" value="UniProtKB-KW"/>
</dbReference>
<dbReference type="PRINTS" id="PR00983">
    <property type="entry name" value="TRNASYNTHCYS"/>
</dbReference>
<evidence type="ECO:0000259" key="5">
    <source>
        <dbReference type="Pfam" id="PF01406"/>
    </source>
</evidence>
<keyword evidence="2 6" id="KW-0436">Ligase</keyword>
<organism evidence="6 7">
    <name type="scientific">Actinomadura bangladeshensis</name>
    <dbReference type="NCBI Taxonomy" id="453573"/>
    <lineage>
        <taxon>Bacteria</taxon>
        <taxon>Bacillati</taxon>
        <taxon>Actinomycetota</taxon>
        <taxon>Actinomycetes</taxon>
        <taxon>Streptosporangiales</taxon>
        <taxon>Thermomonosporaceae</taxon>
        <taxon>Actinomadura</taxon>
    </lineage>
</organism>
<dbReference type="GO" id="GO:0004817">
    <property type="term" value="F:cysteine-tRNA ligase activity"/>
    <property type="evidence" value="ECO:0007669"/>
    <property type="project" value="TreeGrafter"/>
</dbReference>
<name>A0A4R4NYI2_9ACTN</name>
<accession>A0A4R4NYI2</accession>
<evidence type="ECO:0000313" key="7">
    <source>
        <dbReference type="Proteomes" id="UP000295431"/>
    </source>
</evidence>
<keyword evidence="4" id="KW-0067">ATP-binding</keyword>
<proteinExistence type="predicted"/>
<dbReference type="InterPro" id="IPR032678">
    <property type="entry name" value="tRNA-synt_1_cat_dom"/>
</dbReference>
<evidence type="ECO:0000313" key="6">
    <source>
        <dbReference type="EMBL" id="TDC14204.1"/>
    </source>
</evidence>
<sequence>MYVCGITPYDATHLGHARTFVWADVAARVLRHAGADVRVCRNVTDVDDVLNQAAHRAGSPYDSFAAVQQYYFERDLDTLGVHAVDHQPRAHNHVRDVIALAQGLVTSGHAYVRDNAVYFHGAGVPALPGGEAHALLAEYGDEPDDPGKRHPFDVAVWRPSRSGEPAWPSPWGPGRPGWHAECAAMAMATFGPSLDLHAGGTDLRFPHHAYESAMAEALTGVHPFSRAWLHVGMVRRDGEKMAKSTGNLVLVSDLVSY</sequence>
<protein>
    <submittedName>
        <fullName evidence="6">Cysteine--tRNA ligase</fullName>
    </submittedName>
</protein>
<keyword evidence="7" id="KW-1185">Reference proteome</keyword>
<comment type="caution">
    <text evidence="6">The sequence shown here is derived from an EMBL/GenBank/DDBJ whole genome shotgun (WGS) entry which is preliminary data.</text>
</comment>
<dbReference type="OrthoDB" id="9815130at2"/>
<dbReference type="AlphaFoldDB" id="A0A4R4NYI2"/>
<dbReference type="GO" id="GO:0005829">
    <property type="term" value="C:cytosol"/>
    <property type="evidence" value="ECO:0007669"/>
    <property type="project" value="TreeGrafter"/>
</dbReference>
<reference evidence="6 7" key="1">
    <citation type="submission" date="2019-03" db="EMBL/GenBank/DDBJ databases">
        <title>Draft genome sequences of novel Actinobacteria.</title>
        <authorList>
            <person name="Sahin N."/>
            <person name="Ay H."/>
            <person name="Saygin H."/>
        </authorList>
    </citation>
    <scope>NUCLEOTIDE SEQUENCE [LARGE SCALE GENOMIC DNA]</scope>
    <source>
        <strain evidence="6 7">DSM 45347</strain>
    </source>
</reference>
<dbReference type="PANTHER" id="PTHR10890:SF3">
    <property type="entry name" value="CYSTEINE--TRNA LIGASE, CYTOPLASMIC"/>
    <property type="match status" value="1"/>
</dbReference>
<dbReference type="GO" id="GO:0006423">
    <property type="term" value="P:cysteinyl-tRNA aminoacylation"/>
    <property type="evidence" value="ECO:0007669"/>
    <property type="project" value="TreeGrafter"/>
</dbReference>
<dbReference type="Gene3D" id="3.40.50.620">
    <property type="entry name" value="HUPs"/>
    <property type="match status" value="1"/>
</dbReference>
<dbReference type="Proteomes" id="UP000295431">
    <property type="component" value="Unassembled WGS sequence"/>
</dbReference>
<evidence type="ECO:0000256" key="3">
    <source>
        <dbReference type="ARBA" id="ARBA00022741"/>
    </source>
</evidence>
<dbReference type="Pfam" id="PF01406">
    <property type="entry name" value="tRNA-synt_1e"/>
    <property type="match status" value="1"/>
</dbReference>
<feature type="domain" description="tRNA synthetases class I catalytic" evidence="5">
    <location>
        <begin position="1"/>
        <end position="255"/>
    </location>
</feature>